<dbReference type="GO" id="GO:0000278">
    <property type="term" value="P:mitotic cell cycle"/>
    <property type="evidence" value="ECO:0007669"/>
    <property type="project" value="UniProtKB-ARBA"/>
</dbReference>
<keyword evidence="8" id="KW-0498">Mitosis</keyword>
<dbReference type="Proteomes" id="UP000323386">
    <property type="component" value="Unassembled WGS sequence"/>
</dbReference>
<evidence type="ECO:0000256" key="14">
    <source>
        <dbReference type="SAM" id="MobiDB-lite"/>
    </source>
</evidence>
<feature type="compositionally biased region" description="Polar residues" evidence="14">
    <location>
        <begin position="1"/>
        <end position="14"/>
    </location>
</feature>
<evidence type="ECO:0000256" key="12">
    <source>
        <dbReference type="ARBA" id="ARBA00023254"/>
    </source>
</evidence>
<evidence type="ECO:0000256" key="8">
    <source>
        <dbReference type="ARBA" id="ARBA00022776"/>
    </source>
</evidence>
<keyword evidence="18" id="KW-1185">Reference proteome</keyword>
<dbReference type="PROSITE" id="PS00383">
    <property type="entry name" value="TYR_PHOSPHATASE_1"/>
    <property type="match status" value="1"/>
</dbReference>
<feature type="compositionally biased region" description="Polar residues" evidence="14">
    <location>
        <begin position="581"/>
        <end position="595"/>
    </location>
</feature>
<dbReference type="EMBL" id="OOIP01000036">
    <property type="protein sequence ID" value="SPO42067.1"/>
    <property type="molecule type" value="Genomic_DNA"/>
</dbReference>
<evidence type="ECO:0000256" key="11">
    <source>
        <dbReference type="ARBA" id="ARBA00023242"/>
    </source>
</evidence>
<feature type="region of interest" description="Disordered" evidence="14">
    <location>
        <begin position="811"/>
        <end position="1001"/>
    </location>
</feature>
<keyword evidence="11" id="KW-0539">Nucleus</keyword>
<feature type="compositionally biased region" description="Low complexity" evidence="14">
    <location>
        <begin position="842"/>
        <end position="878"/>
    </location>
</feature>
<feature type="compositionally biased region" description="Low complexity" evidence="14">
    <location>
        <begin position="811"/>
        <end position="824"/>
    </location>
</feature>
<feature type="region of interest" description="Disordered" evidence="14">
    <location>
        <begin position="744"/>
        <end position="763"/>
    </location>
</feature>
<proteinExistence type="inferred from homology"/>
<evidence type="ECO:0000256" key="2">
    <source>
        <dbReference type="ARBA" id="ARBA00004496"/>
    </source>
</evidence>
<feature type="compositionally biased region" description="Gly residues" evidence="14">
    <location>
        <begin position="611"/>
        <end position="627"/>
    </location>
</feature>
<evidence type="ECO:0000256" key="4">
    <source>
        <dbReference type="ARBA" id="ARBA00013064"/>
    </source>
</evidence>
<evidence type="ECO:0000256" key="6">
    <source>
        <dbReference type="ARBA" id="ARBA00022553"/>
    </source>
</evidence>
<sequence length="1091" mass="112981">MASTSSVTLEQHTAPTFAPDDSDFLDSDVDHDQDAADREIEQAILAEPHPSEIKRGHRSAATASSAHPNAPKPSHDLIQVSRRLWFTYFPEPAPSPALLNRKNGRLAAPSADAGRYHWFNVDNDLVYLSFFDDWGPLNVAMFYRFCLHVHHLLTSEDQVERLVLYTADASYSKANTALLAALYAMIIDKVTPADAFHPFSQLEFEPFRDAGYGRPDFYLTIQDILYGMQKAITLNLLDLTTFNLDEYEHFEQVQNGDWNWLTPNFIAFASPNDRDYVAALRQSEGRPLRESYLPKPNSAFANTIRHFKDRGVKLVVRLNNPLYDKVAFEEAGIEHLDLYFDDGSNPSDAILYRFIEKADEVVGAGGVVAVHCKAGLGRTGVLIGGYLIWKHGFTASEVIGFMRLMRPGCVVGPQQHFMYENFVEWIRKGARESALKEAHATLAREREALLRAGRLPLSASGRSSLKRPATPDDGDDDGDEGADDSGHAGAAGDESGAGSSDLPVTPRARKDPRLGPAATPAVKPTPCVGQPRKSPSPSRKRIAPATVARLERSHAGGSGGSRPGLQSLGFHQPQFDRVSARSGTPPASSSRSHVNGASGGYDENGHANASSGGGSGDGGGGGGGGGNVLMEAQRLNVQRVQPATSPKAALQTTPTAATTTTTTTTIATATVIASTATSTTPPSSAVQANAGTPSPMAKVQGHERSRSAVVLGVSSDLTPASPSSAGSPKVPVVRASPDIKTRYQLRDAGSRAGTPSSPGGAMARTDAEVLGAEPLSTDKETTAAPKVNADILTARDGARSISAAAAAAAAAGAASPAPAPAVDDTTARLRSRTRTPAADVETAGTRSSSRVVSSSSSGSGSGSSKTNASAAATATRTRQPSGTVPPRPATSIGVRAGAGGATAAGTRSASGRLRDARAALSSHAGDARLRAGSTRAAQDLRRSAKAGEATGPAATRAGTVGHPTSTARTTATAAAAAAGTTTTATAGTSARLSRPSSRLLAPTAASAARAAATLKRSRVISPDLRADGAGGDGGATFASRPTSGASNVGAAAAATTLGLGARSASGNSGRLGRSVRRRRSSMGDADVDVVA</sequence>
<feature type="compositionally biased region" description="Basic and acidic residues" evidence="14">
    <location>
        <begin position="28"/>
        <end position="41"/>
    </location>
</feature>
<feature type="compositionally biased region" description="Low complexity" evidence="14">
    <location>
        <begin position="964"/>
        <end position="1001"/>
    </location>
</feature>
<feature type="compositionally biased region" description="Low complexity" evidence="14">
    <location>
        <begin position="652"/>
        <end position="661"/>
    </location>
</feature>
<dbReference type="CDD" id="cd14499">
    <property type="entry name" value="CDC14_C"/>
    <property type="match status" value="1"/>
</dbReference>
<comment type="similarity">
    <text evidence="3">Belongs to the protein-tyrosine phosphatase family. Non-receptor class CDC14 subfamily.</text>
</comment>
<dbReference type="PROSITE" id="PS50054">
    <property type="entry name" value="TYR_PHOSPHATASE_DUAL"/>
    <property type="match status" value="1"/>
</dbReference>
<keyword evidence="13" id="KW-0131">Cell cycle</keyword>
<keyword evidence="10" id="KW-0904">Protein phosphatase</keyword>
<comment type="subcellular location">
    <subcellularLocation>
        <location evidence="2">Cytoplasm</location>
    </subcellularLocation>
    <subcellularLocation>
        <location evidence="1">Nucleus</location>
    </subcellularLocation>
</comment>
<name>A0A5C3FEH4_9BASI</name>
<dbReference type="GO" id="GO:0005737">
    <property type="term" value="C:cytoplasm"/>
    <property type="evidence" value="ECO:0007669"/>
    <property type="project" value="UniProtKB-SubCell"/>
</dbReference>
<dbReference type="InterPro" id="IPR020422">
    <property type="entry name" value="TYR_PHOSPHATASE_DUAL_dom"/>
</dbReference>
<feature type="compositionally biased region" description="Low complexity" evidence="14">
    <location>
        <begin position="675"/>
        <end position="686"/>
    </location>
</feature>
<evidence type="ECO:0000313" key="18">
    <source>
        <dbReference type="Proteomes" id="UP000323386"/>
    </source>
</evidence>
<evidence type="ECO:0000259" key="15">
    <source>
        <dbReference type="PROSITE" id="PS50054"/>
    </source>
</evidence>
<dbReference type="InterPro" id="IPR029260">
    <property type="entry name" value="DSPn"/>
</dbReference>
<keyword evidence="12" id="KW-0469">Meiosis</keyword>
<dbReference type="Pfam" id="PF14671">
    <property type="entry name" value="DSPn"/>
    <property type="match status" value="1"/>
</dbReference>
<dbReference type="PANTHER" id="PTHR23339">
    <property type="entry name" value="TYROSINE SPECIFIC PROTEIN PHOSPHATASE AND DUAL SPECIFICITY PROTEIN PHOSPHATASE"/>
    <property type="match status" value="1"/>
</dbReference>
<evidence type="ECO:0000256" key="13">
    <source>
        <dbReference type="ARBA" id="ARBA00023306"/>
    </source>
</evidence>
<feature type="region of interest" description="Disordered" evidence="14">
    <location>
        <begin position="675"/>
        <end position="706"/>
    </location>
</feature>
<dbReference type="GO" id="GO:0051301">
    <property type="term" value="P:cell division"/>
    <property type="evidence" value="ECO:0007669"/>
    <property type="project" value="UniProtKB-KW"/>
</dbReference>
<evidence type="ECO:0000256" key="3">
    <source>
        <dbReference type="ARBA" id="ARBA00007315"/>
    </source>
</evidence>
<dbReference type="GO" id="GO:0032954">
    <property type="term" value="P:regulation of cytokinetic process"/>
    <property type="evidence" value="ECO:0007669"/>
    <property type="project" value="UniProtKB-ARBA"/>
</dbReference>
<evidence type="ECO:0000313" key="17">
    <source>
        <dbReference type="EMBL" id="SPO42067.1"/>
    </source>
</evidence>
<feature type="domain" description="Tyrosine-protein phosphatase" evidence="15">
    <location>
        <begin position="283"/>
        <end position="431"/>
    </location>
</feature>
<dbReference type="EC" id="3.1.3.48" evidence="4"/>
<protein>
    <recommendedName>
        <fullName evidence="4">protein-tyrosine-phosphatase</fullName>
        <ecNumber evidence="4">3.1.3.48</ecNumber>
    </recommendedName>
</protein>
<dbReference type="Gene3D" id="3.90.190.10">
    <property type="entry name" value="Protein tyrosine phosphatase superfamily"/>
    <property type="match status" value="2"/>
</dbReference>
<dbReference type="OrthoDB" id="5632at2759"/>
<feature type="compositionally biased region" description="Acidic residues" evidence="14">
    <location>
        <begin position="472"/>
        <end position="483"/>
    </location>
</feature>
<dbReference type="FunFam" id="3.90.190.10:FF:000038">
    <property type="entry name" value="Tyrosine-protein phosphatase CDC14"/>
    <property type="match status" value="1"/>
</dbReference>
<dbReference type="GO" id="GO:0004725">
    <property type="term" value="F:protein tyrosine phosphatase activity"/>
    <property type="evidence" value="ECO:0007669"/>
    <property type="project" value="UniProtKB-EC"/>
</dbReference>
<organism evidence="17 18">
    <name type="scientific">Pseudozyma flocculosa</name>
    <dbReference type="NCBI Taxonomy" id="84751"/>
    <lineage>
        <taxon>Eukaryota</taxon>
        <taxon>Fungi</taxon>
        <taxon>Dikarya</taxon>
        <taxon>Basidiomycota</taxon>
        <taxon>Ustilaginomycotina</taxon>
        <taxon>Ustilaginomycetes</taxon>
        <taxon>Ustilaginales</taxon>
        <taxon>Ustilaginaceae</taxon>
        <taxon>Pseudozyma</taxon>
    </lineage>
</organism>
<dbReference type="InterPro" id="IPR003595">
    <property type="entry name" value="Tyr_Pase_cat"/>
</dbReference>
<evidence type="ECO:0000256" key="5">
    <source>
        <dbReference type="ARBA" id="ARBA00022490"/>
    </source>
</evidence>
<dbReference type="InterPro" id="IPR000387">
    <property type="entry name" value="Tyr_Pase_dom"/>
</dbReference>
<dbReference type="InterPro" id="IPR029021">
    <property type="entry name" value="Prot-tyrosine_phosphatase-like"/>
</dbReference>
<evidence type="ECO:0000256" key="7">
    <source>
        <dbReference type="ARBA" id="ARBA00022618"/>
    </source>
</evidence>
<keyword evidence="6" id="KW-0597">Phosphoprotein</keyword>
<dbReference type="SMART" id="SM00404">
    <property type="entry name" value="PTPc_motif"/>
    <property type="match status" value="1"/>
</dbReference>
<dbReference type="GO" id="GO:0033554">
    <property type="term" value="P:cellular response to stress"/>
    <property type="evidence" value="ECO:0007669"/>
    <property type="project" value="UniProtKB-ARBA"/>
</dbReference>
<reference evidence="17 18" key="1">
    <citation type="submission" date="2018-03" db="EMBL/GenBank/DDBJ databases">
        <authorList>
            <person name="Guldener U."/>
        </authorList>
    </citation>
    <scope>NUCLEOTIDE SEQUENCE [LARGE SCALE GENOMIC DNA]</scope>
    <source>
        <strain evidence="17 18">DAOM196992</strain>
    </source>
</reference>
<dbReference type="Pfam" id="PF22785">
    <property type="entry name" value="Tc-R-P"/>
    <property type="match status" value="1"/>
</dbReference>
<feature type="compositionally biased region" description="Low complexity" evidence="14">
    <location>
        <begin position="487"/>
        <end position="501"/>
    </location>
</feature>
<feature type="region of interest" description="Disordered" evidence="14">
    <location>
        <begin position="1023"/>
        <end position="1091"/>
    </location>
</feature>
<keyword evidence="7" id="KW-0132">Cell division</keyword>
<dbReference type="PROSITE" id="PS50056">
    <property type="entry name" value="TYR_PHOSPHATASE_2"/>
    <property type="match status" value="1"/>
</dbReference>
<feature type="compositionally biased region" description="Low complexity" evidence="14">
    <location>
        <begin position="1042"/>
        <end position="1072"/>
    </location>
</feature>
<dbReference type="AlphaFoldDB" id="A0A5C3FEH4"/>
<dbReference type="GO" id="GO:0005816">
    <property type="term" value="C:spindle pole body"/>
    <property type="evidence" value="ECO:0007669"/>
    <property type="project" value="UniProtKB-ARBA"/>
</dbReference>
<dbReference type="GO" id="GO:0005730">
    <property type="term" value="C:nucleolus"/>
    <property type="evidence" value="ECO:0007669"/>
    <property type="project" value="UniProtKB-ARBA"/>
</dbReference>
<gene>
    <name evidence="17" type="ORF">PSFLO_07550</name>
</gene>
<feature type="domain" description="Tyrosine specific protein phosphatases" evidence="16">
    <location>
        <begin position="352"/>
        <end position="417"/>
    </location>
</feature>
<evidence type="ECO:0000256" key="10">
    <source>
        <dbReference type="ARBA" id="ARBA00022912"/>
    </source>
</evidence>
<dbReference type="GO" id="GO:0007096">
    <property type="term" value="P:regulation of exit from mitosis"/>
    <property type="evidence" value="ECO:0007669"/>
    <property type="project" value="UniProtKB-ARBA"/>
</dbReference>
<dbReference type="SMART" id="SM00195">
    <property type="entry name" value="DSPc"/>
    <property type="match status" value="1"/>
</dbReference>
<dbReference type="SUPFAM" id="SSF52799">
    <property type="entry name" value="(Phosphotyrosine protein) phosphatases II"/>
    <property type="match status" value="2"/>
</dbReference>
<dbReference type="CDD" id="cd17657">
    <property type="entry name" value="CDC14_N"/>
    <property type="match status" value="1"/>
</dbReference>
<feature type="compositionally biased region" description="Polar residues" evidence="14">
    <location>
        <begin position="635"/>
        <end position="644"/>
    </location>
</feature>
<evidence type="ECO:0000256" key="1">
    <source>
        <dbReference type="ARBA" id="ARBA00004123"/>
    </source>
</evidence>
<feature type="region of interest" description="Disordered" evidence="14">
    <location>
        <begin position="1"/>
        <end position="74"/>
    </location>
</feature>
<dbReference type="InterPro" id="IPR016130">
    <property type="entry name" value="Tyr_Pase_AS"/>
</dbReference>
<feature type="region of interest" description="Disordered" evidence="14">
    <location>
        <begin position="459"/>
        <end position="661"/>
    </location>
</feature>
<evidence type="ECO:0000256" key="9">
    <source>
        <dbReference type="ARBA" id="ARBA00022801"/>
    </source>
</evidence>
<dbReference type="InterPro" id="IPR050561">
    <property type="entry name" value="PTP"/>
</dbReference>
<dbReference type="GO" id="GO:0051321">
    <property type="term" value="P:meiotic cell cycle"/>
    <property type="evidence" value="ECO:0007669"/>
    <property type="project" value="UniProtKB-KW"/>
</dbReference>
<accession>A0A5C3FEH4</accession>
<dbReference type="InterPro" id="IPR044506">
    <property type="entry name" value="CDC14_C"/>
</dbReference>
<keyword evidence="9" id="KW-0378">Hydrolase</keyword>
<keyword evidence="5" id="KW-0963">Cytoplasm</keyword>
<evidence type="ECO:0000259" key="16">
    <source>
        <dbReference type="PROSITE" id="PS50056"/>
    </source>
</evidence>